<evidence type="ECO:0000313" key="4">
    <source>
        <dbReference type="Proteomes" id="UP000522262"/>
    </source>
</evidence>
<dbReference type="Proteomes" id="UP000522262">
    <property type="component" value="Unassembled WGS sequence"/>
</dbReference>
<dbReference type="GO" id="GO:0005737">
    <property type="term" value="C:cytoplasm"/>
    <property type="evidence" value="ECO:0007669"/>
    <property type="project" value="TreeGrafter"/>
</dbReference>
<feature type="domain" description="Peptidase C14 caspase" evidence="2">
    <location>
        <begin position="384"/>
        <end position="692"/>
    </location>
</feature>
<dbReference type="GO" id="GO:0006508">
    <property type="term" value="P:proteolysis"/>
    <property type="evidence" value="ECO:0007669"/>
    <property type="project" value="InterPro"/>
</dbReference>
<dbReference type="GO" id="GO:0004197">
    <property type="term" value="F:cysteine-type endopeptidase activity"/>
    <property type="evidence" value="ECO:0007669"/>
    <property type="project" value="InterPro"/>
</dbReference>
<dbReference type="EMBL" id="JAAOAM010000350">
    <property type="protein sequence ID" value="KAF5532793.1"/>
    <property type="molecule type" value="Genomic_DNA"/>
</dbReference>
<reference evidence="3 4" key="1">
    <citation type="submission" date="2020-05" db="EMBL/GenBank/DDBJ databases">
        <title>Identification and distribution of gene clusters putatively required for synthesis of sphingolipid metabolism inhibitors in phylogenetically diverse species of the filamentous fungus Fusarium.</title>
        <authorList>
            <person name="Kim H.-S."/>
            <person name="Busman M."/>
            <person name="Brown D.W."/>
            <person name="Divon H."/>
            <person name="Uhlig S."/>
            <person name="Proctor R.H."/>
        </authorList>
    </citation>
    <scope>NUCLEOTIDE SEQUENCE [LARGE SCALE GENOMIC DNA]</scope>
    <source>
        <strain evidence="3 4">NRRL 53147</strain>
    </source>
</reference>
<dbReference type="InterPro" id="IPR050452">
    <property type="entry name" value="Metacaspase"/>
</dbReference>
<dbReference type="PANTHER" id="PTHR48104:SF30">
    <property type="entry name" value="METACASPASE-1"/>
    <property type="match status" value="1"/>
</dbReference>
<accession>A0A8H5ML87</accession>
<dbReference type="Gene3D" id="3.40.50.1460">
    <property type="match status" value="1"/>
</dbReference>
<keyword evidence="4" id="KW-1185">Reference proteome</keyword>
<evidence type="ECO:0000259" key="2">
    <source>
        <dbReference type="Pfam" id="PF00656"/>
    </source>
</evidence>
<comment type="caution">
    <text evidence="3">The sequence shown here is derived from an EMBL/GenBank/DDBJ whole genome shotgun (WGS) entry which is preliminary data.</text>
</comment>
<evidence type="ECO:0000256" key="1">
    <source>
        <dbReference type="ARBA" id="ARBA00009005"/>
    </source>
</evidence>
<protein>
    <submittedName>
        <fullName evidence="3">SesB-related regulatory</fullName>
    </submittedName>
</protein>
<dbReference type="PANTHER" id="PTHR48104">
    <property type="entry name" value="METACASPASE-4"/>
    <property type="match status" value="1"/>
</dbReference>
<organism evidence="3 4">
    <name type="scientific">Fusarium mexicanum</name>
    <dbReference type="NCBI Taxonomy" id="751941"/>
    <lineage>
        <taxon>Eukaryota</taxon>
        <taxon>Fungi</taxon>
        <taxon>Dikarya</taxon>
        <taxon>Ascomycota</taxon>
        <taxon>Pezizomycotina</taxon>
        <taxon>Sordariomycetes</taxon>
        <taxon>Hypocreomycetidae</taxon>
        <taxon>Hypocreales</taxon>
        <taxon>Nectriaceae</taxon>
        <taxon>Fusarium</taxon>
        <taxon>Fusarium fujikuroi species complex</taxon>
    </lineage>
</organism>
<proteinExistence type="inferred from homology"/>
<dbReference type="Pfam" id="PF00656">
    <property type="entry name" value="Peptidase_C14"/>
    <property type="match status" value="1"/>
</dbReference>
<name>A0A8H5ML87_9HYPO</name>
<dbReference type="InterPro" id="IPR011600">
    <property type="entry name" value="Pept_C14_caspase"/>
</dbReference>
<gene>
    <name evidence="3" type="ORF">FMEXI_12204</name>
</gene>
<comment type="similarity">
    <text evidence="1">Belongs to the peptidase C14B family.</text>
</comment>
<dbReference type="AlphaFoldDB" id="A0A8H5ML87"/>
<sequence length="1121" mass="125048">MRRWLSRWRDYTPLDVPPSDRHFPLGLEVVHSPPDAVVDIVCINEITETRDDAWKSACSLLTKEVPFVRITVFGYDGEKVHSLGELLDVERLKNSAEKLLDHYPLHLKLTADTVSSQKQHEHQSTASHHAVERDFTRDINRPVIFIAHGFGGLIYEQALALSFVKGHPKGQIRKHAAILFDTPHHGAGLAEWAIICAKRLRIRCAATPQKQQWSIFNDSFDNIKKMQTRFREIIREEVKVKILACYAVKPSSGCKVRLAPEWAVLPEFRPIAIENDHFGMTTLQNDHPESRDIAAILFKQIKALTEGMVQLAGGPSIISEENLPSKTDFSYTAPEYVATNSEGSTSSKAISARDVAQVPSVSSSTKAISAMSTKSTPASPDRSRWAVIVGVDHYGDGQDLGGCANDATLVYEYVTNMLHTPKDQTFMHISKKGNEKPVEGSLEASPKKVQESLEKVLAEAKNNNETFLHFHFSGHGAIQKTIFRDNAYVGKENGLHWFERLYPKLERSMEGEASRTEVPAKPEGAVDDVLCFPNNEDVTDVEFGMMMLRLAAAGIILSVTIDCCFAGGTLREGQDFAVRSKSRDPVNSARGYLSEGDANTKWGFREYIRHDSYFHGAQQEYNVMMACQAGQCAAEGLVHSGSQNRYGLFTHALITRLKEIESYRTQLTYDQFHGILGAVLHDKLRERQVPAISGPINRILFDKDDGVDSDDLAYIRVTQDPPEVAIVKGRTTGALIGDTYRPIDENSSNGNELLVEIDQVRDFDSTLKFKSDNQTQVSLFDYVSNRRIARLVGRKSIPILLGSDREEMIALILGAASPRLLKSIPSFHLISYTEDIAPLCKAPLRVQIRGALEDGKPWLELQNDNGVPFERLPKIYIDNSGNDPDAPKWIGKLLVGLEGMHNFQEFSRMKTPGSFTKDGNPFEFKILRATLPLQGQTTAQDSERPNDTLVASHTVHFVNTSSIPLYVTIFCLSSTYGIEIVNKEVRVNEGEEMTDSGGVYDTYIPHGTEIKYHNGKIIIHDTVRVIVSTRSVDLKCFEQNDVLGSNATESTSRYSKPRKVDWPTSGWWVEDRPIQAPDNEDDQRTKIVMAKVSAQIVLLRGTLITQVSSLETIQGRGPSLA</sequence>
<evidence type="ECO:0000313" key="3">
    <source>
        <dbReference type="EMBL" id="KAF5532793.1"/>
    </source>
</evidence>